<feature type="compositionally biased region" description="Polar residues" evidence="4">
    <location>
        <begin position="1081"/>
        <end position="1103"/>
    </location>
</feature>
<feature type="compositionally biased region" description="Low complexity" evidence="4">
    <location>
        <begin position="1057"/>
        <end position="1067"/>
    </location>
</feature>
<feature type="compositionally biased region" description="Polar residues" evidence="4">
    <location>
        <begin position="921"/>
        <end position="933"/>
    </location>
</feature>
<protein>
    <submittedName>
        <fullName evidence="6">VWFC domain</fullName>
    </submittedName>
</protein>
<gene>
    <name evidence="6" type="ORF">CINCED_3A014982</name>
</gene>
<evidence type="ECO:0000256" key="4">
    <source>
        <dbReference type="SAM" id="MobiDB-lite"/>
    </source>
</evidence>
<feature type="compositionally biased region" description="Low complexity" evidence="4">
    <location>
        <begin position="57"/>
        <end position="93"/>
    </location>
</feature>
<dbReference type="EMBL" id="CABPRJ010000952">
    <property type="protein sequence ID" value="VVC31936.1"/>
    <property type="molecule type" value="Genomic_DNA"/>
</dbReference>
<feature type="region of interest" description="Disordered" evidence="4">
    <location>
        <begin position="51"/>
        <end position="93"/>
    </location>
</feature>
<feature type="compositionally biased region" description="Basic and acidic residues" evidence="4">
    <location>
        <begin position="1068"/>
        <end position="1079"/>
    </location>
</feature>
<feature type="compositionally biased region" description="Polar residues" evidence="4">
    <location>
        <begin position="1111"/>
        <end position="1138"/>
    </location>
</feature>
<dbReference type="SMART" id="SM00214">
    <property type="entry name" value="VWC"/>
    <property type="match status" value="5"/>
</dbReference>
<evidence type="ECO:0000313" key="6">
    <source>
        <dbReference type="EMBL" id="VVC31936.1"/>
    </source>
</evidence>
<feature type="compositionally biased region" description="Polar residues" evidence="4">
    <location>
        <begin position="2288"/>
        <end position="2297"/>
    </location>
</feature>
<dbReference type="Gene3D" id="2.10.70.10">
    <property type="entry name" value="Complement Module, domain 1"/>
    <property type="match status" value="1"/>
</dbReference>
<feature type="region of interest" description="Disordered" evidence="4">
    <location>
        <begin position="2256"/>
        <end position="2276"/>
    </location>
</feature>
<feature type="compositionally biased region" description="Polar residues" evidence="4">
    <location>
        <begin position="616"/>
        <end position="655"/>
    </location>
</feature>
<feature type="region of interest" description="Disordered" evidence="4">
    <location>
        <begin position="669"/>
        <end position="717"/>
    </location>
</feature>
<feature type="compositionally biased region" description="Low complexity" evidence="4">
    <location>
        <begin position="1521"/>
        <end position="1532"/>
    </location>
</feature>
<evidence type="ECO:0000256" key="3">
    <source>
        <dbReference type="ARBA" id="ARBA00022729"/>
    </source>
</evidence>
<feature type="compositionally biased region" description="Polar residues" evidence="4">
    <location>
        <begin position="670"/>
        <end position="681"/>
    </location>
</feature>
<evidence type="ECO:0000313" key="7">
    <source>
        <dbReference type="Proteomes" id="UP000325440"/>
    </source>
</evidence>
<feature type="domain" description="VWFC" evidence="5">
    <location>
        <begin position="2409"/>
        <end position="2470"/>
    </location>
</feature>
<dbReference type="OrthoDB" id="10068079at2759"/>
<organism evidence="6 7">
    <name type="scientific">Cinara cedri</name>
    <dbReference type="NCBI Taxonomy" id="506608"/>
    <lineage>
        <taxon>Eukaryota</taxon>
        <taxon>Metazoa</taxon>
        <taxon>Ecdysozoa</taxon>
        <taxon>Arthropoda</taxon>
        <taxon>Hexapoda</taxon>
        <taxon>Insecta</taxon>
        <taxon>Pterygota</taxon>
        <taxon>Neoptera</taxon>
        <taxon>Paraneoptera</taxon>
        <taxon>Hemiptera</taxon>
        <taxon>Sternorrhyncha</taxon>
        <taxon>Aphidomorpha</taxon>
        <taxon>Aphidoidea</taxon>
        <taxon>Aphididae</taxon>
        <taxon>Lachninae</taxon>
        <taxon>Cinara</taxon>
    </lineage>
</organism>
<dbReference type="GO" id="GO:0005576">
    <property type="term" value="C:extracellular region"/>
    <property type="evidence" value="ECO:0007669"/>
    <property type="project" value="UniProtKB-SubCell"/>
</dbReference>
<keyword evidence="3" id="KW-0732">Signal</keyword>
<dbReference type="PROSITE" id="PS50184">
    <property type="entry name" value="VWFC_2"/>
    <property type="match status" value="2"/>
</dbReference>
<feature type="compositionally biased region" description="Low complexity" evidence="4">
    <location>
        <begin position="600"/>
        <end position="615"/>
    </location>
</feature>
<feature type="compositionally biased region" description="Polar residues" evidence="4">
    <location>
        <begin position="1911"/>
        <end position="1924"/>
    </location>
</feature>
<feature type="compositionally biased region" description="Polar residues" evidence="4">
    <location>
        <begin position="1853"/>
        <end position="1868"/>
    </location>
</feature>
<feature type="compositionally biased region" description="Basic and acidic residues" evidence="4">
    <location>
        <begin position="2321"/>
        <end position="2330"/>
    </location>
</feature>
<keyword evidence="7" id="KW-1185">Reference proteome</keyword>
<feature type="compositionally biased region" description="Polar residues" evidence="4">
    <location>
        <begin position="863"/>
        <end position="889"/>
    </location>
</feature>
<feature type="region of interest" description="Disordered" evidence="4">
    <location>
        <begin position="2288"/>
        <end position="2401"/>
    </location>
</feature>
<dbReference type="Proteomes" id="UP000325440">
    <property type="component" value="Unassembled WGS sequence"/>
</dbReference>
<reference evidence="6 7" key="1">
    <citation type="submission" date="2019-08" db="EMBL/GenBank/DDBJ databases">
        <authorList>
            <person name="Alioto T."/>
            <person name="Alioto T."/>
            <person name="Gomez Garrido J."/>
        </authorList>
    </citation>
    <scope>NUCLEOTIDE SEQUENCE [LARGE SCALE GENOMIC DNA]</scope>
</reference>
<feature type="compositionally biased region" description="Polar residues" evidence="4">
    <location>
        <begin position="1509"/>
        <end position="1518"/>
    </location>
</feature>
<feature type="compositionally biased region" description="Basic and acidic residues" evidence="4">
    <location>
        <begin position="1010"/>
        <end position="1024"/>
    </location>
</feature>
<feature type="region of interest" description="Disordered" evidence="4">
    <location>
        <begin position="1509"/>
        <end position="1537"/>
    </location>
</feature>
<feature type="region of interest" description="Disordered" evidence="4">
    <location>
        <begin position="1320"/>
        <end position="1369"/>
    </location>
</feature>
<dbReference type="InterPro" id="IPR052424">
    <property type="entry name" value="Kielin_Chordin-BMP_Reg"/>
</dbReference>
<comment type="subcellular location">
    <subcellularLocation>
        <location evidence="1">Secreted</location>
    </subcellularLocation>
</comment>
<feature type="compositionally biased region" description="Polar residues" evidence="4">
    <location>
        <begin position="2350"/>
        <end position="2387"/>
    </location>
</feature>
<evidence type="ECO:0000256" key="1">
    <source>
        <dbReference type="ARBA" id="ARBA00004613"/>
    </source>
</evidence>
<feature type="compositionally biased region" description="Polar residues" evidence="4">
    <location>
        <begin position="1277"/>
        <end position="1303"/>
    </location>
</feature>
<feature type="compositionally biased region" description="Low complexity" evidence="4">
    <location>
        <begin position="1327"/>
        <end position="1341"/>
    </location>
</feature>
<evidence type="ECO:0000259" key="5">
    <source>
        <dbReference type="PROSITE" id="PS50184"/>
    </source>
</evidence>
<feature type="domain" description="VWFC" evidence="5">
    <location>
        <begin position="361"/>
        <end position="426"/>
    </location>
</feature>
<feature type="compositionally biased region" description="Polar residues" evidence="4">
    <location>
        <begin position="797"/>
        <end position="838"/>
    </location>
</feature>
<keyword evidence="2" id="KW-0964">Secreted</keyword>
<proteinExistence type="predicted"/>
<evidence type="ECO:0000256" key="2">
    <source>
        <dbReference type="ARBA" id="ARBA00022525"/>
    </source>
</evidence>
<feature type="region of interest" description="Disordered" evidence="4">
    <location>
        <begin position="1826"/>
        <end position="1868"/>
    </location>
</feature>
<feature type="compositionally biased region" description="Basic and acidic residues" evidence="4">
    <location>
        <begin position="1841"/>
        <end position="1852"/>
    </location>
</feature>
<feature type="compositionally biased region" description="Polar residues" evidence="4">
    <location>
        <begin position="520"/>
        <end position="529"/>
    </location>
</feature>
<feature type="compositionally biased region" description="Polar residues" evidence="4">
    <location>
        <begin position="774"/>
        <end position="791"/>
    </location>
</feature>
<dbReference type="PANTHER" id="PTHR46698">
    <property type="entry name" value="CROSSVEINLESS 2"/>
    <property type="match status" value="1"/>
</dbReference>
<name>A0A5E4MKK8_9HEMI</name>
<feature type="region of interest" description="Disordered" evidence="4">
    <location>
        <begin position="774"/>
        <end position="1176"/>
    </location>
</feature>
<sequence>MLKIRRIRLKNYYSNNSFACCVKDLEDSTEEKKKRARRILRTIDDKRGRRIDRGLLPTSRTSSVRRVPSPRSVPRLHTGVTTTSRTPSASASRGKPYRKIATICGRIPEVRLQKLFRPMILDMALGSKAPASFQNRCRITAALLLVVCVTLTKSAPTTYDEIEAKRTDLVDYFNDPNGCYYNYQHYEEGDRIVTNEPCLNCTCHNRMLMCYLRVCPFSKAIGQDCTVQKSPDQCCPVISCPEVPVHLLTSSTTQKPTTTTEIGWHDNYGCMMNENGFFPDGAQVPSDPKKPCELCYCIRNRTACVMQECTLHVEGCRPVYQEGVCCPVRYDCDYESEKSTTSAPQISGGLVFSTTSAPFDCRVNDEVYNDGESISMVSEKPCEHCYCMRGDIVCAVQDCGEPLRGKDCTPETPPAGQCCPTSYQCANETINSDDITTLLPASQSDSDENEAEKFNSNNDVYDKLGEHQPSQDHDIHDLYVDNVYTTASYNNEIPSDETSDQTTHSSVIDNHKLAGDLTTVPESNSVNTVNEEKQQENPNVIHDLTNHENPTSTETDHTIYESTNKPVESPSTDKVQPIQSPTNDYSVNTVSPNAETTLDENTNVNINEENNNSENDSQFPSQDNLESNSPTVSTEMSTESGTQSSNIQDKPENNSEQQTIMPFEVEIEPTKSSNEVQTTQKEQIDIKPQNGITSNENKNPQKQNSEENNEGSTESVNDQTIVSLNEYEQTTQKLIQNDIDKTLLEESNLQTGSIPNKEQENSYQGIQDITQTPQQINSQTESSLAEGQNELNDNRPQENVSTEQNKLPVENQPQIDDQPESESTSTEQNQDIPQSEIVSPTEPPKVENESTEQNKPQLENKPQAENQPESENTPSIPNQDSLQSENVTPTEFPKVDNVPIEQNKLQVENNPHAEDTAVFQKPSTEENQYSQEVINVLPTEIPSKPNESQSENILSENVQKKPAVPENDLSTEQPDEDNNIFVVSPTSSPLFSQNQVKGEESTSTFNINDTNDKYSSTEKNENKVIEIPQTLAEDKISSTGESNKLPPLSSTETAQENNNAAPQVNDNNTEHSTEAKPIENEANNDASSGVTSSPVSFNNQISGSDEHNDNRFGQNNPQNSEPALAPTTETNDDVNSGLINHGVLVDDPTSQDNQPDSVDEENQGVSDTDLVELQNGPQTVNTVGLELSTNPPSVYETINDITTSLPQQQSADNIVQTKPEETNPVEPIEQTHDEPVPIDLSENSSTESPDNHNVPTAIGEIHNVDEIPKPTEVPVFDTNNGGQYVPTQIPEQNNEYENSTPHEQSQDENINKIVEQSSINTEHSPDNNNNLNTATGSNLNNEEYITPPSDKIELGTNAPQEFGEEPTQNTNENISVENESTTYSQAAQINQGNSEKVENVNNLATTNSYADISLIVSTTNSPINQYNENKESSPLNPSNNIKINVDNYQSVTVIPQQNADFDETSTQYSIDDSNTSNIIQESPNVNGNNIPNGVNHDQITELYATQSSTEKNTHTADSNKIPITDATTTDIPNLPEQNNSVEINANEIADEKSTETPYDTDNPLVTNTPNYVIDITTMNPSESPNNVPVPIKTEDQVNSINEVTTSNIDQNNDATTELYENVQPGVPGEGSCLINFITYAHKAEVPKSNPCHEKCECLNSIVTCTSVNCPPAPPTHKNCIPLHPGNESWCCPTYLCEGGIEGMIFENHDKLGGTPQLISSVLLEDKPDEENYDKTPSGEIQSTTNPQIALEYNTETPVQFDLNSNTNSQDATDVPVQYEIPDKQIDDFITTTHTPVTTASIEPIDHKKPIGIENPVISDQLTENIQSSGNEKPVDNDQSSENDKSSENEKPTENYQSSENGKPTHNSEVDISTVTYVFDVQTTTNKLEASNNFAEQTTLSNAVNESPDYSVPSTDKPNYESTLANIPPANDQIQPEHNSELDDSITATTYAPKDSVVDNQENEQLKDGVSKPTSNEESNLKPISDITDLPVVEVTQTSTIVSDEKPTNNESNVNGLRPTSIDDIISSVNLVKDAIKNSLETSSKPAEIDYQTTVGVIENDHPTTVTGESGSPLLDDSLPNKYNEPLTTENSVNVVPELQTDVSNEKLPENLTPIESSDELGGTTKSPNVLPSANADQEVSTDLLLNALDKQEISSNPSVSNSNVNKPEEILDDKTSEVTTVQYVLSSTEQESASNVPETSSDSNVLQVNVESSTSVPGIVANDRISDMTTQTLQSEAQQQVHVDNLPINKPVEAETPVDAESPVLPNADSSTDNIQPVEVVTQTVNGQLPTDNSVASHDSDDNNKYVGEPNSSPTPSEPSVVHEDNKRPQEGTGDMVQIPFDTEKPSLKPFSSTPFTPTYSQKPPYTPIPQSTWTPKPFHQDSTSEAPQPDQGFPDEYDDENEAVFGPGTCRYGGKIYVSAQQVPRDDPCDFCFCFRGDIICLQQSCPPPIFGCYQENIQGFCCPRYECPVAQTTSVNVTTTTTTTTTAVPPHFFAGAYRGAAKRTGCLIHGHAYKVGEDVGIASGPCLECTCRADGKMKCDPKPCSPEPLLRKMMAEAVDQRKR</sequence>
<accession>A0A5E4MKK8</accession>
<dbReference type="PANTHER" id="PTHR46698:SF3">
    <property type="entry name" value="TENECTIN ISOFORM 1-RELATED"/>
    <property type="match status" value="1"/>
</dbReference>
<feature type="region of interest" description="Disordered" evidence="4">
    <location>
        <begin position="2103"/>
        <end position="2133"/>
    </location>
</feature>
<feature type="compositionally biased region" description="Polar residues" evidence="4">
    <location>
        <begin position="1241"/>
        <end position="1254"/>
    </location>
</feature>
<dbReference type="SUPFAM" id="SSF57603">
    <property type="entry name" value="FnI-like domain"/>
    <property type="match status" value="5"/>
</dbReference>
<feature type="compositionally biased region" description="Polar residues" evidence="4">
    <location>
        <begin position="984"/>
        <end position="1009"/>
    </location>
</feature>
<feature type="compositionally biased region" description="Polar residues" evidence="4">
    <location>
        <begin position="2123"/>
        <end position="2133"/>
    </location>
</feature>
<feature type="compositionally biased region" description="Polar residues" evidence="4">
    <location>
        <begin position="690"/>
        <end position="703"/>
    </location>
</feature>
<feature type="compositionally biased region" description="Polar residues" evidence="4">
    <location>
        <begin position="560"/>
        <end position="596"/>
    </location>
</feature>
<feature type="region of interest" description="Disordered" evidence="4">
    <location>
        <begin position="1898"/>
        <end position="1986"/>
    </location>
</feature>
<feature type="compositionally biased region" description="Low complexity" evidence="4">
    <location>
        <begin position="2309"/>
        <end position="2320"/>
    </location>
</feature>
<feature type="compositionally biased region" description="Polar residues" evidence="4">
    <location>
        <begin position="945"/>
        <end position="957"/>
    </location>
</feature>
<dbReference type="InterPro" id="IPR001007">
    <property type="entry name" value="VWF_dom"/>
</dbReference>
<feature type="region of interest" description="Disordered" evidence="4">
    <location>
        <begin position="1221"/>
        <end position="1307"/>
    </location>
</feature>
<feature type="compositionally biased region" description="Polar residues" evidence="4">
    <location>
        <begin position="1037"/>
        <end position="1056"/>
    </location>
</feature>
<feature type="region of interest" description="Disordered" evidence="4">
    <location>
        <begin position="513"/>
        <end position="655"/>
    </location>
</feature>